<evidence type="ECO:0000313" key="2">
    <source>
        <dbReference type="Proteomes" id="UP000008466"/>
    </source>
</evidence>
<dbReference type="Proteomes" id="UP000008466">
    <property type="component" value="Chromosome"/>
</dbReference>
<evidence type="ECO:0008006" key="3">
    <source>
        <dbReference type="Google" id="ProtNLM"/>
    </source>
</evidence>
<sequence length="140" mass="15241">MNKKRLLVVLLIVLSLGIFMSCEESMSVSLKGTWRNVETEEGVTTTTIMVFEDSSFTMNNTTQSDSFLVETSASGTYTKTDSTLTTTITSMTILGATLTGADLIEFAGSEEILTETVDYRITKSGSTVTLTVDDTSYIKQ</sequence>
<dbReference type="AlphaFoldDB" id="F0RWP9"/>
<dbReference type="EMBL" id="CP002541">
    <property type="protein sequence ID" value="ADY13680.1"/>
    <property type="molecule type" value="Genomic_DNA"/>
</dbReference>
<organism evidence="1 2">
    <name type="scientific">Sphaerochaeta globosa (strain ATCC BAA-1886 / DSM 22777 / Buddy)</name>
    <name type="common">Spirochaeta sp. (strain Buddy)</name>
    <dbReference type="NCBI Taxonomy" id="158189"/>
    <lineage>
        <taxon>Bacteria</taxon>
        <taxon>Pseudomonadati</taxon>
        <taxon>Spirochaetota</taxon>
        <taxon>Spirochaetia</taxon>
        <taxon>Spirochaetales</taxon>
        <taxon>Sphaerochaetaceae</taxon>
        <taxon>Sphaerochaeta</taxon>
    </lineage>
</organism>
<name>F0RWP9_SPHGB</name>
<dbReference type="PROSITE" id="PS51257">
    <property type="entry name" value="PROKAR_LIPOPROTEIN"/>
    <property type="match status" value="1"/>
</dbReference>
<evidence type="ECO:0000313" key="1">
    <source>
        <dbReference type="EMBL" id="ADY13680.1"/>
    </source>
</evidence>
<proteinExistence type="predicted"/>
<accession>F0RWP9</accession>
<dbReference type="RefSeq" id="WP_013607529.1">
    <property type="nucleotide sequence ID" value="NC_015152.1"/>
</dbReference>
<dbReference type="KEGG" id="sbu:SpiBuddy_1856"/>
<dbReference type="HOGENOM" id="CLU_1833917_0_0_12"/>
<protein>
    <recommendedName>
        <fullName evidence="3">Lipocalin-like domain-containing protein</fullName>
    </recommendedName>
</protein>
<reference evidence="2" key="1">
    <citation type="submission" date="2011-02" db="EMBL/GenBank/DDBJ databases">
        <title>Complete sequence of Spirochaeta sp. Buddy.</title>
        <authorList>
            <person name="Lucas S."/>
            <person name="Copeland A."/>
            <person name="Lapidus A."/>
            <person name="Cheng J.-F."/>
            <person name="Goodwin L."/>
            <person name="Pitluck S."/>
            <person name="Zeytun A."/>
            <person name="Detter J.C."/>
            <person name="Han C."/>
            <person name="Tapia R."/>
            <person name="Land M."/>
            <person name="Hauser L."/>
            <person name="Kyrpides N."/>
            <person name="Ivanova N."/>
            <person name="Mikhailova N."/>
            <person name="Pagani I."/>
            <person name="Ritalahti K.M."/>
            <person name="Loeffler F.E."/>
            <person name="Woyke T."/>
        </authorList>
    </citation>
    <scope>NUCLEOTIDE SEQUENCE [LARGE SCALE GENOMIC DNA]</scope>
    <source>
        <strain evidence="2">ATCC BAA-1886 / DSM 22777 / Buddy</strain>
    </source>
</reference>
<gene>
    <name evidence="1" type="ordered locus">SpiBuddy_1856</name>
</gene>
<keyword evidence="2" id="KW-1185">Reference proteome</keyword>